<evidence type="ECO:0000256" key="2">
    <source>
        <dbReference type="ARBA" id="ARBA00005679"/>
    </source>
</evidence>
<accession>A0A183J0D6</accession>
<comment type="similarity">
    <text evidence="2">Belongs to the GILT family.</text>
</comment>
<dbReference type="WBParaSite" id="SBAD_0000966801-mRNA-1">
    <property type="protein sequence ID" value="SBAD_0000966801-mRNA-1"/>
    <property type="gene ID" value="SBAD_0000966801"/>
</dbReference>
<organism evidence="9">
    <name type="scientific">Soboliphyme baturini</name>
    <dbReference type="NCBI Taxonomy" id="241478"/>
    <lineage>
        <taxon>Eukaryota</taxon>
        <taxon>Metazoa</taxon>
        <taxon>Ecdysozoa</taxon>
        <taxon>Nematoda</taxon>
        <taxon>Enoplea</taxon>
        <taxon>Dorylaimia</taxon>
        <taxon>Dioctophymatida</taxon>
        <taxon>Dioctophymatoidea</taxon>
        <taxon>Soboliphymatidae</taxon>
        <taxon>Soboliphyme</taxon>
    </lineage>
</organism>
<evidence type="ECO:0000256" key="4">
    <source>
        <dbReference type="ARBA" id="ARBA00022729"/>
    </source>
</evidence>
<protein>
    <submittedName>
        <fullName evidence="9">Gamma interferon inducible lysosomal thiol reductase GILT</fullName>
    </submittedName>
</protein>
<dbReference type="EMBL" id="UZAM01012590">
    <property type="protein sequence ID" value="VDP22569.1"/>
    <property type="molecule type" value="Genomic_DNA"/>
</dbReference>
<keyword evidence="6" id="KW-1133">Transmembrane helix</keyword>
<evidence type="ECO:0000256" key="1">
    <source>
        <dbReference type="ARBA" id="ARBA00004613"/>
    </source>
</evidence>
<keyword evidence="6" id="KW-0812">Transmembrane</keyword>
<evidence type="ECO:0000256" key="6">
    <source>
        <dbReference type="SAM" id="Phobius"/>
    </source>
</evidence>
<comment type="subcellular location">
    <subcellularLocation>
        <location evidence="1">Secreted</location>
    </subcellularLocation>
</comment>
<name>A0A183J0D6_9BILA</name>
<dbReference type="Pfam" id="PF03227">
    <property type="entry name" value="GILT"/>
    <property type="match status" value="1"/>
</dbReference>
<keyword evidence="3" id="KW-0964">Secreted</keyword>
<evidence type="ECO:0000313" key="7">
    <source>
        <dbReference type="EMBL" id="VDP22569.1"/>
    </source>
</evidence>
<sequence>MTLAVLTLLVGVQGEPKVNVTIYMESLCRHCTDFLRGQFSPYWLSLQYNVNIKLVPYGRARYVNSTLHCRHGPNECAINKIMACAMKHFPGYNEVVPFVLCLQQKSPDMMESCSEPLAVDHAKLKTCVEGKEGDYLMEVLYKETAKLIRRIKVISRVPILLFDDDIKIGGDVPFGEEVCRRLPETIQKDKCNWFHLKRNGQRRSTYIFSTLGIIIVIGFKTASLLS</sequence>
<dbReference type="PANTHER" id="PTHR13234">
    <property type="entry name" value="GAMMA-INTERFERON INDUCIBLE LYSOSOMAL THIOL REDUCTASE GILT"/>
    <property type="match status" value="1"/>
</dbReference>
<evidence type="ECO:0000313" key="9">
    <source>
        <dbReference type="WBParaSite" id="SBAD_0000966801-mRNA-1"/>
    </source>
</evidence>
<reference evidence="7 8" key="2">
    <citation type="submission" date="2018-11" db="EMBL/GenBank/DDBJ databases">
        <authorList>
            <consortium name="Pathogen Informatics"/>
        </authorList>
    </citation>
    <scope>NUCLEOTIDE SEQUENCE [LARGE SCALE GENOMIC DNA]</scope>
</reference>
<gene>
    <name evidence="7" type="ORF">SBAD_LOCUS9334</name>
</gene>
<evidence type="ECO:0000313" key="8">
    <source>
        <dbReference type="Proteomes" id="UP000270296"/>
    </source>
</evidence>
<keyword evidence="8" id="KW-1185">Reference proteome</keyword>
<evidence type="ECO:0000256" key="3">
    <source>
        <dbReference type="ARBA" id="ARBA00022525"/>
    </source>
</evidence>
<dbReference type="OrthoDB" id="958254at2759"/>
<dbReference type="GO" id="GO:0016671">
    <property type="term" value="F:oxidoreductase activity, acting on a sulfur group of donors, disulfide as acceptor"/>
    <property type="evidence" value="ECO:0007669"/>
    <property type="project" value="InterPro"/>
</dbReference>
<dbReference type="InterPro" id="IPR004911">
    <property type="entry name" value="Interferon-induced_GILT"/>
</dbReference>
<feature type="transmembrane region" description="Helical" evidence="6">
    <location>
        <begin position="206"/>
        <end position="225"/>
    </location>
</feature>
<keyword evidence="4" id="KW-0732">Signal</keyword>
<dbReference type="PANTHER" id="PTHR13234:SF8">
    <property type="entry name" value="GAMMA-INTERFERON-INDUCIBLE LYSOSOMAL THIOL REDUCTASE"/>
    <property type="match status" value="1"/>
</dbReference>
<reference evidence="9" key="1">
    <citation type="submission" date="2016-06" db="UniProtKB">
        <authorList>
            <consortium name="WormBaseParasite"/>
        </authorList>
    </citation>
    <scope>IDENTIFICATION</scope>
</reference>
<evidence type="ECO:0000256" key="5">
    <source>
        <dbReference type="ARBA" id="ARBA00023180"/>
    </source>
</evidence>
<dbReference type="AlphaFoldDB" id="A0A183J0D6"/>
<keyword evidence="5" id="KW-0325">Glycoprotein</keyword>
<dbReference type="GO" id="GO:0005576">
    <property type="term" value="C:extracellular region"/>
    <property type="evidence" value="ECO:0007669"/>
    <property type="project" value="UniProtKB-SubCell"/>
</dbReference>
<keyword evidence="6" id="KW-0472">Membrane</keyword>
<dbReference type="Proteomes" id="UP000270296">
    <property type="component" value="Unassembled WGS sequence"/>
</dbReference>
<proteinExistence type="inferred from homology"/>